<evidence type="ECO:0000256" key="1">
    <source>
        <dbReference type="SAM" id="Phobius"/>
    </source>
</evidence>
<accession>A0A5N5X0D8</accession>
<keyword evidence="1" id="KW-0812">Transmembrane</keyword>
<name>A0A5N5X0D8_9EURO</name>
<evidence type="ECO:0000313" key="2">
    <source>
        <dbReference type="EMBL" id="KAB8074243.1"/>
    </source>
</evidence>
<dbReference type="Proteomes" id="UP000326565">
    <property type="component" value="Unassembled WGS sequence"/>
</dbReference>
<reference evidence="2 3" key="1">
    <citation type="submission" date="2019-04" db="EMBL/GenBank/DDBJ databases">
        <title>Friends and foes A comparative genomics study of 23 Aspergillus species from section Flavi.</title>
        <authorList>
            <consortium name="DOE Joint Genome Institute"/>
            <person name="Kjaerbolling I."/>
            <person name="Vesth T."/>
            <person name="Frisvad J.C."/>
            <person name="Nybo J.L."/>
            <person name="Theobald S."/>
            <person name="Kildgaard S."/>
            <person name="Isbrandt T."/>
            <person name="Kuo A."/>
            <person name="Sato A."/>
            <person name="Lyhne E.K."/>
            <person name="Kogle M.E."/>
            <person name="Wiebenga A."/>
            <person name="Kun R.S."/>
            <person name="Lubbers R.J."/>
            <person name="Makela M.R."/>
            <person name="Barry K."/>
            <person name="Chovatia M."/>
            <person name="Clum A."/>
            <person name="Daum C."/>
            <person name="Haridas S."/>
            <person name="He G."/>
            <person name="LaButti K."/>
            <person name="Lipzen A."/>
            <person name="Mondo S."/>
            <person name="Riley R."/>
            <person name="Salamov A."/>
            <person name="Simmons B.A."/>
            <person name="Magnuson J.K."/>
            <person name="Henrissat B."/>
            <person name="Mortensen U.H."/>
            <person name="Larsen T.O."/>
            <person name="Devries R.P."/>
            <person name="Grigoriev I.V."/>
            <person name="Machida M."/>
            <person name="Baker S.E."/>
            <person name="Andersen M.R."/>
        </authorList>
    </citation>
    <scope>NUCLEOTIDE SEQUENCE [LARGE SCALE GENOMIC DNA]</scope>
    <source>
        <strain evidence="2 3">CBS 151.66</strain>
    </source>
</reference>
<feature type="transmembrane region" description="Helical" evidence="1">
    <location>
        <begin position="24"/>
        <end position="44"/>
    </location>
</feature>
<keyword evidence="1" id="KW-0472">Membrane</keyword>
<proteinExistence type="predicted"/>
<evidence type="ECO:0000313" key="3">
    <source>
        <dbReference type="Proteomes" id="UP000326565"/>
    </source>
</evidence>
<sequence length="56" mass="6509">MLACTMTSLLVTLFNQVNLHGKGIWIITSVTLSFAFFLLMRSCCSFEDFFFFRFVL</sequence>
<keyword evidence="3" id="KW-1185">Reference proteome</keyword>
<gene>
    <name evidence="2" type="ORF">BDV29DRAFT_125118</name>
</gene>
<keyword evidence="1" id="KW-1133">Transmembrane helix</keyword>
<dbReference type="AlphaFoldDB" id="A0A5N5X0D8"/>
<organism evidence="2 3">
    <name type="scientific">Aspergillus leporis</name>
    <dbReference type="NCBI Taxonomy" id="41062"/>
    <lineage>
        <taxon>Eukaryota</taxon>
        <taxon>Fungi</taxon>
        <taxon>Dikarya</taxon>
        <taxon>Ascomycota</taxon>
        <taxon>Pezizomycotina</taxon>
        <taxon>Eurotiomycetes</taxon>
        <taxon>Eurotiomycetidae</taxon>
        <taxon>Eurotiales</taxon>
        <taxon>Aspergillaceae</taxon>
        <taxon>Aspergillus</taxon>
        <taxon>Aspergillus subgen. Circumdati</taxon>
    </lineage>
</organism>
<dbReference type="EMBL" id="ML732213">
    <property type="protein sequence ID" value="KAB8074243.1"/>
    <property type="molecule type" value="Genomic_DNA"/>
</dbReference>
<protein>
    <submittedName>
        <fullName evidence="2">Uncharacterized protein</fullName>
    </submittedName>
</protein>